<reference evidence="2 3" key="1">
    <citation type="submission" date="2014-04" db="EMBL/GenBank/DDBJ databases">
        <authorList>
            <consortium name="DOE Joint Genome Institute"/>
            <person name="Kuo A."/>
            <person name="Kohler A."/>
            <person name="Jargeat P."/>
            <person name="Nagy L.G."/>
            <person name="Floudas D."/>
            <person name="Copeland A."/>
            <person name="Barry K.W."/>
            <person name="Cichocki N."/>
            <person name="Veneault-Fourrey C."/>
            <person name="LaButti K."/>
            <person name="Lindquist E.A."/>
            <person name="Lipzen A."/>
            <person name="Lundell T."/>
            <person name="Morin E."/>
            <person name="Murat C."/>
            <person name="Sun H."/>
            <person name="Tunlid A."/>
            <person name="Henrissat B."/>
            <person name="Grigoriev I.V."/>
            <person name="Hibbett D.S."/>
            <person name="Martin F."/>
            <person name="Nordberg H.P."/>
            <person name="Cantor M.N."/>
            <person name="Hua S.X."/>
        </authorList>
    </citation>
    <scope>NUCLEOTIDE SEQUENCE [LARGE SCALE GENOMIC DNA]</scope>
    <source>
        <strain evidence="2 3">Ve08.2h10</strain>
    </source>
</reference>
<name>A0A0D0E2D0_9AGAM</name>
<accession>A0A0D0E2D0</accession>
<dbReference type="OrthoDB" id="2690645at2759"/>
<dbReference type="Proteomes" id="UP000054538">
    <property type="component" value="Unassembled WGS sequence"/>
</dbReference>
<dbReference type="InParanoid" id="A0A0D0E2D0"/>
<keyword evidence="3" id="KW-1185">Reference proteome</keyword>
<evidence type="ECO:0000313" key="3">
    <source>
        <dbReference type="Proteomes" id="UP000054538"/>
    </source>
</evidence>
<dbReference type="AlphaFoldDB" id="A0A0D0E2D0"/>
<sequence>MHPQASSVNSSVQYTPKINPSPVIIDILQSPCCQRPYDNKSSSSDTESESSTSQKHIFRSSPPTSPPPPINNSDTIRKHTSDARALMHSKFHPYTCQMAPPPLELRFAMKCLGRSSSTDVGFEDVVKGKQKFKRGLLSLSDTVLHKAYVAKLASKNSILTRLSLTETEVDALEKQADLLRTIQAEDKEELSASKQELDSIKEVLIDHGLDPPEHVAYKHAVYANDLIALTIADMQLHQIDISTNSRARSGNVFEQLSEISEDEESVSGSDKYFSDDLVYKDN</sequence>
<protein>
    <submittedName>
        <fullName evidence="2">Uncharacterized protein</fullName>
    </submittedName>
</protein>
<organism evidence="2 3">
    <name type="scientific">Paxillus rubicundulus Ve08.2h10</name>
    <dbReference type="NCBI Taxonomy" id="930991"/>
    <lineage>
        <taxon>Eukaryota</taxon>
        <taxon>Fungi</taxon>
        <taxon>Dikarya</taxon>
        <taxon>Basidiomycota</taxon>
        <taxon>Agaricomycotina</taxon>
        <taxon>Agaricomycetes</taxon>
        <taxon>Agaricomycetidae</taxon>
        <taxon>Boletales</taxon>
        <taxon>Paxilineae</taxon>
        <taxon>Paxillaceae</taxon>
        <taxon>Paxillus</taxon>
    </lineage>
</organism>
<feature type="compositionally biased region" description="Low complexity" evidence="1">
    <location>
        <begin position="41"/>
        <end position="53"/>
    </location>
</feature>
<evidence type="ECO:0000256" key="1">
    <source>
        <dbReference type="SAM" id="MobiDB-lite"/>
    </source>
</evidence>
<dbReference type="HOGENOM" id="CLU_086109_0_0_1"/>
<reference evidence="3" key="2">
    <citation type="submission" date="2015-01" db="EMBL/GenBank/DDBJ databases">
        <title>Evolutionary Origins and Diversification of the Mycorrhizal Mutualists.</title>
        <authorList>
            <consortium name="DOE Joint Genome Institute"/>
            <consortium name="Mycorrhizal Genomics Consortium"/>
            <person name="Kohler A."/>
            <person name="Kuo A."/>
            <person name="Nagy L.G."/>
            <person name="Floudas D."/>
            <person name="Copeland A."/>
            <person name="Barry K.W."/>
            <person name="Cichocki N."/>
            <person name="Veneault-Fourrey C."/>
            <person name="LaButti K."/>
            <person name="Lindquist E.A."/>
            <person name="Lipzen A."/>
            <person name="Lundell T."/>
            <person name="Morin E."/>
            <person name="Murat C."/>
            <person name="Riley R."/>
            <person name="Ohm R."/>
            <person name="Sun H."/>
            <person name="Tunlid A."/>
            <person name="Henrissat B."/>
            <person name="Grigoriev I.V."/>
            <person name="Hibbett D.S."/>
            <person name="Martin F."/>
        </authorList>
    </citation>
    <scope>NUCLEOTIDE SEQUENCE [LARGE SCALE GENOMIC DNA]</scope>
    <source>
        <strain evidence="3">Ve08.2h10</strain>
    </source>
</reference>
<evidence type="ECO:0000313" key="2">
    <source>
        <dbReference type="EMBL" id="KIK94714.1"/>
    </source>
</evidence>
<feature type="region of interest" description="Disordered" evidence="1">
    <location>
        <begin position="35"/>
        <end position="76"/>
    </location>
</feature>
<gene>
    <name evidence="2" type="ORF">PAXRUDRAFT_142279</name>
</gene>
<dbReference type="EMBL" id="KN825089">
    <property type="protein sequence ID" value="KIK94714.1"/>
    <property type="molecule type" value="Genomic_DNA"/>
</dbReference>
<proteinExistence type="predicted"/>